<sequence length="894" mass="105014">MSNERWGLRLQILELEVVQFGCLKEVTIPIDSQLQAIYGDNGIGKTTLYNFIRTIFFGFPSKRSKRHDYTPLAGGAFGGRIRVRTEAFGEVVIERFKQERQGKAVVYNQTHEEIGDEVFLNQLLSPLTVELFDEMYSLQQEELYKINQLQEEDLQKFLLSIGLSGSRKMMDLKESFEKEQGNIYKPNGVKPELNNYLEEYSRIQELIEEKEADEAAYQEKVGEQLNLEQLIEQEKNHMLAQKTQRDQLNQQLVFWEHYDEWQKLKLELEQEEPRLFSHDLKDIEKIYGQYTFTKQQELDYLNEQAYIKDSDITPAYTFYLEHQEACQEALARRIDVEKREDSLKRLAQQKNEQIAFCDQLQQDLQIKDARLAFYPNIQEVTQIQQWSLTENELMQQQTATENLFDQEMEKQEALENEKLEKDWFKIGNGLPIGAILGAGITLLLMLKKHFILGIAIGFISLIAVGVAYYLQEQKKKQKVIAKQYQEVSDRVDKLADKIANYQERQKEMDVFKQQLAESYQFSIQKSLRDWLAELPLRDQLKKHLEKVEELTEEITRLNLEQESDISRIQFMKEWLPVSSEPNISTLYQALADYVEEMEAKRLAEAQKLGEEQWYQMLRDIQKRKADLEAQLVERITLFNLSEVEDIPVLLHRSQELKIQVAREKELRQSLEPIFDLNEVYTQEGLKESERQLNEGIENSRRHRDSYEKQLQGVLFTIGNMEADGKLPRLYQEKSNIQSKLEELALTWGQYRIGSLVIQDILDFLSDQQLPSLLEKTCEYFAQLTDNRYKDIQLKEGKLVILGSENQSYQLGELSTGTRDQLYISLRMAFIILQQAYCVFPLIIDDGWLNYDDRRKGNLFQLLTKVSLEQPIICMSSDQAFIEYCREHNHPIFSL</sequence>
<keyword evidence="2" id="KW-0472">Membrane</keyword>
<dbReference type="Pfam" id="PF13514">
    <property type="entry name" value="AAA_27"/>
    <property type="match status" value="1"/>
</dbReference>
<evidence type="ECO:0000256" key="1">
    <source>
        <dbReference type="SAM" id="Coils"/>
    </source>
</evidence>
<dbReference type="Gene3D" id="3.40.50.300">
    <property type="entry name" value="P-loop containing nucleotide triphosphate hydrolases"/>
    <property type="match status" value="2"/>
</dbReference>
<feature type="domain" description="YhaN AAA" evidence="3">
    <location>
        <begin position="11"/>
        <end position="215"/>
    </location>
</feature>
<dbReference type="OrthoDB" id="9764467at2"/>
<dbReference type="EMBL" id="PXZH01000001">
    <property type="protein sequence ID" value="RST90346.1"/>
    <property type="molecule type" value="Genomic_DNA"/>
</dbReference>
<keyword evidence="2" id="KW-1133">Transmembrane helix</keyword>
<evidence type="ECO:0000313" key="4">
    <source>
        <dbReference type="EMBL" id="RST90346.1"/>
    </source>
</evidence>
<protein>
    <recommendedName>
        <fullName evidence="3">YhaN AAA domain-containing protein</fullName>
    </recommendedName>
</protein>
<dbReference type="InterPro" id="IPR038734">
    <property type="entry name" value="YhaN_AAA"/>
</dbReference>
<keyword evidence="5" id="KW-1185">Reference proteome</keyword>
<dbReference type="PANTHER" id="PTHR41259">
    <property type="entry name" value="DOUBLE-STRAND BREAK REPAIR RAD50 ATPASE, PUTATIVE-RELATED"/>
    <property type="match status" value="1"/>
</dbReference>
<reference evidence="4 5" key="1">
    <citation type="submission" date="2018-03" db="EMBL/GenBank/DDBJ databases">
        <authorList>
            <person name="Gulvik C.A."/>
        </authorList>
    </citation>
    <scope>NUCLEOTIDE SEQUENCE [LARGE SCALE GENOMIC DNA]</scope>
    <source>
        <strain evidence="4 5">JCM 31581</strain>
    </source>
</reference>
<dbReference type="PANTHER" id="PTHR41259:SF1">
    <property type="entry name" value="DOUBLE-STRAND BREAK REPAIR RAD50 ATPASE, PUTATIVE-RELATED"/>
    <property type="match status" value="1"/>
</dbReference>
<comment type="caution">
    <text evidence="4">The sequence shown here is derived from an EMBL/GenBank/DDBJ whole genome shotgun (WGS) entry which is preliminary data.</text>
</comment>
<feature type="transmembrane region" description="Helical" evidence="2">
    <location>
        <begin position="426"/>
        <end position="444"/>
    </location>
</feature>
<feature type="transmembrane region" description="Helical" evidence="2">
    <location>
        <begin position="450"/>
        <end position="470"/>
    </location>
</feature>
<proteinExistence type="predicted"/>
<evidence type="ECO:0000313" key="5">
    <source>
        <dbReference type="Proteomes" id="UP000277864"/>
    </source>
</evidence>
<organism evidence="4 5">
    <name type="scientific">Vagococcus humatus</name>
    <dbReference type="NCBI Taxonomy" id="1889241"/>
    <lineage>
        <taxon>Bacteria</taxon>
        <taxon>Bacillati</taxon>
        <taxon>Bacillota</taxon>
        <taxon>Bacilli</taxon>
        <taxon>Lactobacillales</taxon>
        <taxon>Enterococcaceae</taxon>
        <taxon>Vagococcus</taxon>
    </lineage>
</organism>
<evidence type="ECO:0000259" key="3">
    <source>
        <dbReference type="Pfam" id="PF13514"/>
    </source>
</evidence>
<accession>A0A3S0ADP8</accession>
<dbReference type="Proteomes" id="UP000277864">
    <property type="component" value="Unassembled WGS sequence"/>
</dbReference>
<feature type="coiled-coil region" evidence="1">
    <location>
        <begin position="193"/>
        <end position="251"/>
    </location>
</feature>
<keyword evidence="1" id="KW-0175">Coiled coil</keyword>
<gene>
    <name evidence="4" type="ORF">C7P63_04540</name>
</gene>
<keyword evidence="2" id="KW-0812">Transmembrane</keyword>
<name>A0A3S0ADP8_9ENTE</name>
<evidence type="ECO:0000256" key="2">
    <source>
        <dbReference type="SAM" id="Phobius"/>
    </source>
</evidence>
<dbReference type="SUPFAM" id="SSF52540">
    <property type="entry name" value="P-loop containing nucleoside triphosphate hydrolases"/>
    <property type="match status" value="1"/>
</dbReference>
<dbReference type="InterPro" id="IPR027417">
    <property type="entry name" value="P-loop_NTPase"/>
</dbReference>
<dbReference type="AlphaFoldDB" id="A0A3S0ADP8"/>